<dbReference type="STRING" id="697581.TCARB_1451"/>
<dbReference type="KEGG" id="tcb:TCARB_1451"/>
<dbReference type="GO" id="GO:0006396">
    <property type="term" value="P:RNA processing"/>
    <property type="evidence" value="ECO:0007669"/>
    <property type="project" value="InterPro"/>
</dbReference>
<dbReference type="PANTHER" id="PTHR12755">
    <property type="entry name" value="CLEAVAGE/POLYADENYLATION FACTOR IA SUBUNIT CLP1P"/>
    <property type="match status" value="1"/>
</dbReference>
<evidence type="ECO:0000313" key="11">
    <source>
        <dbReference type="EMBL" id="AJB42497.1"/>
    </source>
</evidence>
<keyword evidence="3" id="KW-0808">Transferase</keyword>
<evidence type="ECO:0000256" key="9">
    <source>
        <dbReference type="ARBA" id="ARBA00044673"/>
    </source>
</evidence>
<dbReference type="InterPro" id="IPR045116">
    <property type="entry name" value="Clp1/Grc3"/>
</dbReference>
<gene>
    <name evidence="11" type="ORF">TCARB_1451</name>
</gene>
<evidence type="ECO:0000256" key="2">
    <source>
        <dbReference type="ARBA" id="ARBA00012157"/>
    </source>
</evidence>
<protein>
    <recommendedName>
        <fullName evidence="2">polynucleotide 5'-hydroxyl-kinase</fullName>
        <ecNumber evidence="2">2.7.1.78</ecNumber>
    </recommendedName>
</protein>
<keyword evidence="5" id="KW-0418">Kinase</keyword>
<dbReference type="RefSeq" id="WP_148684674.1">
    <property type="nucleotide sequence ID" value="NZ_CP007493.1"/>
</dbReference>
<evidence type="ECO:0000256" key="4">
    <source>
        <dbReference type="ARBA" id="ARBA00022741"/>
    </source>
</evidence>
<proteinExistence type="predicted"/>
<dbReference type="InterPro" id="IPR032319">
    <property type="entry name" value="CLP1_P"/>
</dbReference>
<dbReference type="Proteomes" id="UP000266720">
    <property type="component" value="Chromosome"/>
</dbReference>
<comment type="cofactor">
    <cofactor evidence="1">
        <name>a divalent metal cation</name>
        <dbReference type="ChEBI" id="CHEBI:60240"/>
    </cofactor>
</comment>
<organism evidence="11 12">
    <name type="scientific">Thermofilum adornatum 1505</name>
    <dbReference type="NCBI Taxonomy" id="697581"/>
    <lineage>
        <taxon>Archaea</taxon>
        <taxon>Thermoproteota</taxon>
        <taxon>Thermoprotei</taxon>
        <taxon>Thermofilales</taxon>
        <taxon>Thermofilaceae</taxon>
        <taxon>Thermofilum</taxon>
    </lineage>
</organism>
<dbReference type="GeneID" id="25406856"/>
<evidence type="ECO:0000256" key="3">
    <source>
        <dbReference type="ARBA" id="ARBA00022679"/>
    </source>
</evidence>
<dbReference type="EC" id="2.7.1.78" evidence="2"/>
<evidence type="ECO:0000256" key="6">
    <source>
        <dbReference type="ARBA" id="ARBA00022840"/>
    </source>
</evidence>
<evidence type="ECO:0000256" key="5">
    <source>
        <dbReference type="ARBA" id="ARBA00022777"/>
    </source>
</evidence>
<dbReference type="PANTHER" id="PTHR12755:SF3">
    <property type="entry name" value="POLYNUCLEOTIDE 5'-HYDROXYL-KINASE NOL9"/>
    <property type="match status" value="1"/>
</dbReference>
<feature type="domain" description="Clp1 P-loop" evidence="10">
    <location>
        <begin position="95"/>
        <end position="273"/>
    </location>
</feature>
<evidence type="ECO:0000259" key="10">
    <source>
        <dbReference type="Pfam" id="PF16575"/>
    </source>
</evidence>
<keyword evidence="4" id="KW-0547">Nucleotide-binding</keyword>
<dbReference type="GO" id="GO:0051734">
    <property type="term" value="F:ATP-dependent polynucleotide 5'-hydroxyl-kinase activity"/>
    <property type="evidence" value="ECO:0007669"/>
    <property type="project" value="UniProtKB-EC"/>
</dbReference>
<dbReference type="Pfam" id="PF16575">
    <property type="entry name" value="CLP1_P"/>
    <property type="match status" value="1"/>
</dbReference>
<name>A0A3G1A9M6_9CREN</name>
<comment type="catalytic activity">
    <reaction evidence="9">
        <text>a 5'-end dephospho-2'-deoxyribonucleoside-DNA + ATP = a 5'-end 5'-phospho-2'-deoxyribonucleoside-DNA + ADP + H(+)</text>
        <dbReference type="Rhea" id="RHEA:15669"/>
        <dbReference type="Rhea" id="RHEA-COMP:13180"/>
        <dbReference type="Rhea" id="RHEA-COMP:13184"/>
        <dbReference type="ChEBI" id="CHEBI:15378"/>
        <dbReference type="ChEBI" id="CHEBI:30616"/>
        <dbReference type="ChEBI" id="CHEBI:136412"/>
        <dbReference type="ChEBI" id="CHEBI:136416"/>
        <dbReference type="ChEBI" id="CHEBI:456216"/>
        <dbReference type="EC" id="2.7.1.78"/>
    </reaction>
</comment>
<evidence type="ECO:0000256" key="7">
    <source>
        <dbReference type="ARBA" id="ARBA00024737"/>
    </source>
</evidence>
<dbReference type="GO" id="GO:0005524">
    <property type="term" value="F:ATP binding"/>
    <property type="evidence" value="ECO:0007669"/>
    <property type="project" value="UniProtKB-KW"/>
</dbReference>
<sequence>MPKITIPEGYTLIVEGEASFRVLGGELRAYGSILEADREYTVEPLRAVPLYALKDSEIDLYTGRVSFVKGDTVPPSREEVFRILEKDAKKIMIVGGLDSGKTSVATFLANKFAEKGEKVAVVDADIGQKSIGPPTTIGLGIIEKPVLTLSEAHFIDGFFVGNITPAGLLHRHVAGVKLLVDKAEDELKADRIIIDTTGWVTELEGRELKLFKALVAKPDVALIVSRPNECIQMEKILGQVTKTIRIDVPQLVKARDRIDRKEYRKYQYRKYLANAKTTKVSFVGRKILYTLTFTGNELGKNELTRLEYILGSRVHYAEMSDDHVSIFSEKSVPEEISSFLKAMYGHRRARIITGAEFMHTLVGISGDGKMLKGIGIISGVDLSSRSFEVLSNVDIGENDTIMFGLVKVNPLTFEEETIIEKTVFFREPRPLQRFILPLPGQTCSSTSPGQQAESCIPFLLVQACGA</sequence>
<dbReference type="InterPro" id="IPR027417">
    <property type="entry name" value="P-loop_NTPase"/>
</dbReference>
<keyword evidence="6" id="KW-0067">ATP-binding</keyword>
<dbReference type="Gene3D" id="3.40.50.300">
    <property type="entry name" value="P-loop containing nucleotide triphosphate hydrolases"/>
    <property type="match status" value="1"/>
</dbReference>
<reference evidence="12" key="1">
    <citation type="book" date="2010" name="EXTREMOPHILES" publisher="0:0-0">
        <title>Complete genome sequences of ten hyperthermophilic archaea reveal their metabolic capabilities and possible ecological roles.</title>
        <editorList>
            <person name="?"/>
        </editorList>
        <authorList>
            <person name="Ravin N.V."/>
            <person name="Mardanov A.V."/>
            <person name="Bonch-Osmolovskaya E.A."/>
            <person name="Skryabin K.G."/>
        </authorList>
    </citation>
    <scope>NUCLEOTIDE SEQUENCE [LARGE SCALE GENOMIC DNA]</scope>
    <source>
        <strain evidence="12">1505</strain>
    </source>
</reference>
<dbReference type="SUPFAM" id="SSF52540">
    <property type="entry name" value="P-loop containing nucleoside triphosphate hydrolases"/>
    <property type="match status" value="1"/>
</dbReference>
<dbReference type="AlphaFoldDB" id="A0A3G1A9M6"/>
<evidence type="ECO:0000256" key="1">
    <source>
        <dbReference type="ARBA" id="ARBA00001968"/>
    </source>
</evidence>
<evidence type="ECO:0000256" key="8">
    <source>
        <dbReference type="ARBA" id="ARBA00044641"/>
    </source>
</evidence>
<dbReference type="EMBL" id="CP007493">
    <property type="protein sequence ID" value="AJB42497.1"/>
    <property type="molecule type" value="Genomic_DNA"/>
</dbReference>
<comment type="catalytic activity">
    <reaction evidence="8">
        <text>a 5'-end dephospho-ribonucleoside-RNA + ATP = a 5'-end 5'-phospho-ribonucleoside-RNA + ADP + H(+)</text>
        <dbReference type="Rhea" id="RHEA:54580"/>
        <dbReference type="Rhea" id="RHEA-COMP:13936"/>
        <dbReference type="Rhea" id="RHEA-COMP:15179"/>
        <dbReference type="ChEBI" id="CHEBI:15378"/>
        <dbReference type="ChEBI" id="CHEBI:30616"/>
        <dbReference type="ChEBI" id="CHEBI:138282"/>
        <dbReference type="ChEBI" id="CHEBI:138284"/>
        <dbReference type="ChEBI" id="CHEBI:456216"/>
        <dbReference type="EC" id="2.7.1.78"/>
    </reaction>
</comment>
<accession>A0A3G1A9M6</accession>
<evidence type="ECO:0000313" key="12">
    <source>
        <dbReference type="Proteomes" id="UP000266720"/>
    </source>
</evidence>
<comment type="function">
    <text evidence="7">Polynucleotide kinase that can phosphorylate the 5'-hydroxyl groups of both single-stranded RNA (ssRNA) and single-stranded DNA (ssDNA). Exhibits a strong preference for ssRNA.</text>
</comment>